<dbReference type="Pfam" id="PF02585">
    <property type="entry name" value="PIG-L"/>
    <property type="match status" value="1"/>
</dbReference>
<dbReference type="PANTHER" id="PTHR12993:SF27">
    <property type="entry name" value="N-ACETYL-ALPHA-D-GLUCOSAMINYL L-MALATE DEACETYLASE 2-RELATED"/>
    <property type="match status" value="1"/>
</dbReference>
<dbReference type="InterPro" id="IPR003737">
    <property type="entry name" value="GlcNAc_PI_deacetylase-related"/>
</dbReference>
<evidence type="ECO:0000313" key="10">
    <source>
        <dbReference type="Proteomes" id="UP000224044"/>
    </source>
</evidence>
<protein>
    <submittedName>
        <fullName evidence="4">Bacillithiol biosynthesis deacetylase BshB2</fullName>
    </submittedName>
</protein>
<dbReference type="SUPFAM" id="SSF102588">
    <property type="entry name" value="LmbE-like"/>
    <property type="match status" value="1"/>
</dbReference>
<evidence type="ECO:0000313" key="12">
    <source>
        <dbReference type="Proteomes" id="UP000440820"/>
    </source>
</evidence>
<proteinExistence type="predicted"/>
<evidence type="ECO:0000313" key="9">
    <source>
        <dbReference type="Proteomes" id="UP000220841"/>
    </source>
</evidence>
<dbReference type="GO" id="GO:0016811">
    <property type="term" value="F:hydrolase activity, acting on carbon-nitrogen (but not peptide) bonds, in linear amides"/>
    <property type="evidence" value="ECO:0007669"/>
    <property type="project" value="TreeGrafter"/>
</dbReference>
<dbReference type="EMBL" id="NUBY01000152">
    <property type="protein sequence ID" value="PEP98263.1"/>
    <property type="molecule type" value="Genomic_DNA"/>
</dbReference>
<dbReference type="RefSeq" id="WP_033657348.1">
    <property type="nucleotide sequence ID" value="NZ_CP036094.1"/>
</dbReference>
<evidence type="ECO:0000313" key="7">
    <source>
        <dbReference type="EMBL" id="QHA20644.1"/>
    </source>
</evidence>
<dbReference type="InterPro" id="IPR024078">
    <property type="entry name" value="LmbE-like_dom_sf"/>
</dbReference>
<reference evidence="7 12" key="3">
    <citation type="submission" date="2019-12" db="EMBL/GenBank/DDBJ databases">
        <title>Bacillus toyonensis BV-17 genome.</title>
        <authorList>
            <person name="Chen J."/>
        </authorList>
    </citation>
    <scope>NUCLEOTIDE SEQUENCE [LARGE SCALE GENOMIC DNA]</scope>
    <source>
        <strain evidence="7 12">BV-17</strain>
    </source>
</reference>
<dbReference type="AlphaFoldDB" id="A0A2B5SNC7"/>
<dbReference type="Proteomes" id="UP000220078">
    <property type="component" value="Unassembled WGS sequence"/>
</dbReference>
<dbReference type="GeneID" id="64185015"/>
<evidence type="ECO:0000313" key="5">
    <source>
        <dbReference type="EMBL" id="PGG85302.1"/>
    </source>
</evidence>
<dbReference type="Proteomes" id="UP000440820">
    <property type="component" value="Chromosome"/>
</dbReference>
<evidence type="ECO:0000256" key="2">
    <source>
        <dbReference type="ARBA" id="ARBA00024609"/>
    </source>
</evidence>
<reference evidence="3 8" key="2">
    <citation type="submission" date="2017-09" db="EMBL/GenBank/DDBJ databases">
        <title>Large-scale bioinformatics analysis of Bacillus genomes uncovers conserved roles of natural products in bacterial physiology.</title>
        <authorList>
            <consortium name="Agbiome Team Llc"/>
            <person name="Bleich R.M."/>
            <person name="Kirk G.J."/>
            <person name="Santa Maria K.C."/>
            <person name="Allen S.E."/>
            <person name="Farag S."/>
            <person name="Shank E.A."/>
            <person name="Bowers A."/>
        </authorList>
    </citation>
    <scope>NUCLEOTIDE SEQUENCE [LARGE SCALE GENOMIC DNA]</scope>
    <source>
        <strain evidence="3 8">AFS027629</strain>
    </source>
</reference>
<dbReference type="Gene3D" id="3.40.50.10320">
    <property type="entry name" value="LmbE-like"/>
    <property type="match status" value="1"/>
</dbReference>
<evidence type="ECO:0000313" key="8">
    <source>
        <dbReference type="Proteomes" id="UP000220078"/>
    </source>
</evidence>
<evidence type="ECO:0000313" key="6">
    <source>
        <dbReference type="EMBL" id="PHE18520.1"/>
    </source>
</evidence>
<evidence type="ECO:0000256" key="1">
    <source>
        <dbReference type="ARBA" id="ARBA00001947"/>
    </source>
</evidence>
<dbReference type="EMBL" id="NVOI01000100">
    <property type="protein sequence ID" value="PGG85302.1"/>
    <property type="molecule type" value="Genomic_DNA"/>
</dbReference>
<dbReference type="EMBL" id="CP047044">
    <property type="protein sequence ID" value="QHA20644.1"/>
    <property type="molecule type" value="Genomic_DNA"/>
</dbReference>
<evidence type="ECO:0000313" key="11">
    <source>
        <dbReference type="Proteomes" id="UP000225320"/>
    </source>
</evidence>
<dbReference type="EMBL" id="NUSY01000001">
    <property type="protein sequence ID" value="PHE18520.1"/>
    <property type="molecule type" value="Genomic_DNA"/>
</dbReference>
<reference evidence="9 10" key="1">
    <citation type="submission" date="2017-09" db="EMBL/GenBank/DDBJ databases">
        <title>Large-scale bioinformatics analysis of Bacillus genomes uncovers conserved roles of natural products in bacterial physiology.</title>
        <authorList>
            <consortium name="Agbiome Team Llc"/>
            <person name="Bleich R.M."/>
            <person name="Grubbs K.J."/>
            <person name="Santa Maria K.C."/>
            <person name="Allen S.E."/>
            <person name="Farag S."/>
            <person name="Shank E.A."/>
            <person name="Bowers A."/>
        </authorList>
    </citation>
    <scope>NUCLEOTIDE SEQUENCE [LARGE SCALE GENOMIC DNA]</scope>
    <source>
        <strain evidence="4 9">AFS021349</strain>
        <strain evidence="6 10">AFS042148</strain>
        <strain evidence="5 11">AFS094862</strain>
    </source>
</reference>
<accession>A0A2B5SNC7</accession>
<keyword evidence="12" id="KW-1185">Reference proteome</keyword>
<dbReference type="NCBIfam" id="TIGR04000">
    <property type="entry name" value="thiol_BshB2"/>
    <property type="match status" value="1"/>
</dbReference>
<dbReference type="Proteomes" id="UP000225320">
    <property type="component" value="Unassembled WGS sequence"/>
</dbReference>
<evidence type="ECO:0000313" key="4">
    <source>
        <dbReference type="EMBL" id="PEP98263.1"/>
    </source>
</evidence>
<dbReference type="PANTHER" id="PTHR12993">
    <property type="entry name" value="N-ACETYLGLUCOSAMINYL-PHOSPHATIDYLINOSITOL DE-N-ACETYLASE-RELATED"/>
    <property type="match status" value="1"/>
</dbReference>
<dbReference type="EMBL" id="NUAP01000029">
    <property type="protein sequence ID" value="PEN87719.1"/>
    <property type="molecule type" value="Genomic_DNA"/>
</dbReference>
<dbReference type="Proteomes" id="UP000224044">
    <property type="component" value="Unassembled WGS sequence"/>
</dbReference>
<comment type="catalytic activity">
    <reaction evidence="2">
        <text>(S)-malyl N-acetyl-alpha-D-glucosaminide + H2O = (S)-malyl alpha-D-glucosaminide + acetate</text>
        <dbReference type="Rhea" id="RHEA:33411"/>
        <dbReference type="ChEBI" id="CHEBI:15377"/>
        <dbReference type="ChEBI" id="CHEBI:30089"/>
        <dbReference type="ChEBI" id="CHEBI:64870"/>
        <dbReference type="ChEBI" id="CHEBI:64871"/>
    </reaction>
</comment>
<dbReference type="Proteomes" id="UP000220841">
    <property type="component" value="Unassembled WGS sequence"/>
</dbReference>
<gene>
    <name evidence="4" type="primary">bshB2</name>
    <name evidence="3" type="ORF">CN551_17620</name>
    <name evidence="4" type="ORF">CN585_24020</name>
    <name evidence="6" type="ORF">COF62_00270</name>
    <name evidence="5" type="ORF">CON73_24615</name>
    <name evidence="7" type="ORF">GPA05_18250</name>
</gene>
<evidence type="ECO:0000313" key="3">
    <source>
        <dbReference type="EMBL" id="PEN87719.1"/>
    </source>
</evidence>
<sequence length="226" mass="25579">MKNERHVLIVFPHPDDESYCVAGTILAYAQQNVPLTYVCLTLGEMGRAMGNPPFATRESLYAIREKELKSATNILGIKDLRMMGYRDKTLEFETPGELRSVIQNCVEELNPSLVISFYPGYAVHPDHNATGEAVARALANIPENKRPTFYAVAFSNNHEAEIGPPSFKNGVKEYVPKKLDALQAHASQFATKVAELKREYEDGVPETVEWLEREPFWIYPFKDKNK</sequence>
<comment type="cofactor">
    <cofactor evidence="1">
        <name>Zn(2+)</name>
        <dbReference type="ChEBI" id="CHEBI:29105"/>
    </cofactor>
</comment>
<organism evidence="4 9">
    <name type="scientific">Bacillus toyonensis</name>
    <dbReference type="NCBI Taxonomy" id="155322"/>
    <lineage>
        <taxon>Bacteria</taxon>
        <taxon>Bacillati</taxon>
        <taxon>Bacillota</taxon>
        <taxon>Bacilli</taxon>
        <taxon>Bacillales</taxon>
        <taxon>Bacillaceae</taxon>
        <taxon>Bacillus</taxon>
        <taxon>Bacillus cereus group</taxon>
    </lineage>
</organism>
<dbReference type="InterPro" id="IPR023841">
    <property type="entry name" value="BshB2"/>
</dbReference>
<name>A0A2B5SNC7_9BACI</name>